<dbReference type="Proteomes" id="UP001164776">
    <property type="component" value="Unassembled WGS sequence"/>
</dbReference>
<feature type="region of interest" description="Disordered" evidence="1">
    <location>
        <begin position="17"/>
        <end position="40"/>
    </location>
</feature>
<sequence>MNRKLGYGAQLCANLEPTKGVGRLRQQDGGHGNRNPLRGV</sequence>
<protein>
    <submittedName>
        <fullName evidence="2">Uncharacterized protein</fullName>
    </submittedName>
</protein>
<dbReference type="AlphaFoldDB" id="A0A9W7XB67"/>
<proteinExistence type="predicted"/>
<gene>
    <name evidence="2" type="ORF">BS78_K258900</name>
</gene>
<evidence type="ECO:0000313" key="2">
    <source>
        <dbReference type="EMBL" id="KAJ1255346.1"/>
    </source>
</evidence>
<evidence type="ECO:0000313" key="3">
    <source>
        <dbReference type="Proteomes" id="UP001164776"/>
    </source>
</evidence>
<organism evidence="2 3">
    <name type="scientific">Paspalum vaginatum</name>
    <name type="common">seashore paspalum</name>
    <dbReference type="NCBI Taxonomy" id="158149"/>
    <lineage>
        <taxon>Eukaryota</taxon>
        <taxon>Viridiplantae</taxon>
        <taxon>Streptophyta</taxon>
        <taxon>Embryophyta</taxon>
        <taxon>Tracheophyta</taxon>
        <taxon>Spermatophyta</taxon>
        <taxon>Magnoliopsida</taxon>
        <taxon>Liliopsida</taxon>
        <taxon>Poales</taxon>
        <taxon>Poaceae</taxon>
        <taxon>PACMAD clade</taxon>
        <taxon>Panicoideae</taxon>
        <taxon>Andropogonodae</taxon>
        <taxon>Paspaleae</taxon>
        <taxon>Paspalinae</taxon>
        <taxon>Paspalum</taxon>
    </lineage>
</organism>
<reference evidence="2 3" key="1">
    <citation type="submission" date="2022-10" db="EMBL/GenBank/DDBJ databases">
        <title>WGS assembly of Paspalum vaginatum 540-79.</title>
        <authorList>
            <person name="Sun G."/>
            <person name="Wase N."/>
            <person name="Shu S."/>
            <person name="Jenkins J."/>
            <person name="Zhou B."/>
            <person name="Torres-Rodriguez J."/>
            <person name="Chen C."/>
            <person name="Sandor L."/>
            <person name="Plott C."/>
            <person name="Yoshinga Y."/>
            <person name="Daum C."/>
            <person name="Qi P."/>
            <person name="Barry K."/>
            <person name="Lipzen A."/>
            <person name="Berry L."/>
            <person name="Pedersen C."/>
            <person name="Gottilla T."/>
            <person name="Foltz A."/>
            <person name="Yu H."/>
            <person name="O'Malley R."/>
            <person name="Zhang C."/>
            <person name="Devos K."/>
            <person name="Sigmon B."/>
            <person name="Yu B."/>
            <person name="Obata T."/>
            <person name="Schmutz J."/>
            <person name="Schnable J."/>
        </authorList>
    </citation>
    <scope>NUCLEOTIDE SEQUENCE [LARGE SCALE GENOMIC DNA]</scope>
    <source>
        <strain evidence="3">cv. 540-79</strain>
    </source>
</reference>
<dbReference type="OrthoDB" id="1433217at2759"/>
<comment type="caution">
    <text evidence="2">The sequence shown here is derived from an EMBL/GenBank/DDBJ whole genome shotgun (WGS) entry which is preliminary data.</text>
</comment>
<evidence type="ECO:0000256" key="1">
    <source>
        <dbReference type="SAM" id="MobiDB-lite"/>
    </source>
</evidence>
<name>A0A9W7XB67_9POAL</name>
<dbReference type="EMBL" id="MU629740">
    <property type="protein sequence ID" value="KAJ1255346.1"/>
    <property type="molecule type" value="Genomic_DNA"/>
</dbReference>
<keyword evidence="3" id="KW-1185">Reference proteome</keyword>
<accession>A0A9W7XB67</accession>